<proteinExistence type="predicted"/>
<dbReference type="Proteomes" id="UP000629468">
    <property type="component" value="Unassembled WGS sequence"/>
</dbReference>
<dbReference type="EMBL" id="JABXXO010000006">
    <property type="protein sequence ID" value="KAF7776654.1"/>
    <property type="molecule type" value="Genomic_DNA"/>
</dbReference>
<evidence type="ECO:0000313" key="2">
    <source>
        <dbReference type="Proteomes" id="UP000629468"/>
    </source>
</evidence>
<gene>
    <name evidence="1" type="ORF">Agabi119p4_5047</name>
</gene>
<evidence type="ECO:0000313" key="1">
    <source>
        <dbReference type="EMBL" id="KAF7776654.1"/>
    </source>
</evidence>
<name>A0A8H7KHI4_AGABI</name>
<sequence length="136" mass="15430">MEDEKTRENDGLPFYGRGWCKPKNFRAVVLGTNTKNFVPLDSKFGAIDPDLVFATDPRVAVISFAYIPVVSVGRFNTKRCINHCRGLAKSIWILTGSSGPMVTIYKKYRRYNWVDYEIQNVAVTWPLPGHTTIADQ</sequence>
<reference evidence="1 2" key="1">
    <citation type="journal article" name="Sci. Rep.">
        <title>Telomere-to-telomere assembled and centromere annotated genomes of the two main subspecies of the button mushroom Agaricus bisporus reveal especially polymorphic chromosome ends.</title>
        <authorList>
            <person name="Sonnenberg A.S.M."/>
            <person name="Sedaghat-Telgerd N."/>
            <person name="Lavrijssen B."/>
            <person name="Ohm R.A."/>
            <person name="Hendrickx P.M."/>
            <person name="Scholtmeijer K."/>
            <person name="Baars J.J.P."/>
            <person name="van Peer A."/>
        </authorList>
    </citation>
    <scope>NUCLEOTIDE SEQUENCE [LARGE SCALE GENOMIC DNA]</scope>
    <source>
        <strain evidence="1 2">H119_p4</strain>
    </source>
</reference>
<protein>
    <submittedName>
        <fullName evidence="1">Uncharacterized protein</fullName>
    </submittedName>
</protein>
<comment type="caution">
    <text evidence="1">The sequence shown here is derived from an EMBL/GenBank/DDBJ whole genome shotgun (WGS) entry which is preliminary data.</text>
</comment>
<organism evidence="1 2">
    <name type="scientific">Agaricus bisporus var. burnettii</name>
    <dbReference type="NCBI Taxonomy" id="192524"/>
    <lineage>
        <taxon>Eukaryota</taxon>
        <taxon>Fungi</taxon>
        <taxon>Dikarya</taxon>
        <taxon>Basidiomycota</taxon>
        <taxon>Agaricomycotina</taxon>
        <taxon>Agaricomycetes</taxon>
        <taxon>Agaricomycetidae</taxon>
        <taxon>Agaricales</taxon>
        <taxon>Agaricineae</taxon>
        <taxon>Agaricaceae</taxon>
        <taxon>Agaricus</taxon>
    </lineage>
</organism>
<dbReference type="AlphaFoldDB" id="A0A8H7KHI4"/>
<accession>A0A8H7KHI4</accession>